<feature type="domain" description="Integrase zinc-binding" evidence="2">
    <location>
        <begin position="1390"/>
        <end position="1437"/>
    </location>
</feature>
<dbReference type="Pfam" id="PF17921">
    <property type="entry name" value="Integrase_H2C2"/>
    <property type="match status" value="1"/>
</dbReference>
<keyword evidence="5" id="KW-1185">Reference proteome</keyword>
<dbReference type="PANTHER" id="PTHR47331">
    <property type="entry name" value="PHD-TYPE DOMAIN-CONTAINING PROTEIN"/>
    <property type="match status" value="1"/>
</dbReference>
<protein>
    <recommendedName>
        <fullName evidence="6">Integrase catalytic domain-containing protein</fullName>
    </recommendedName>
</protein>
<dbReference type="InterPro" id="IPR041588">
    <property type="entry name" value="Integrase_H2C2"/>
</dbReference>
<evidence type="ECO:0008006" key="6">
    <source>
        <dbReference type="Google" id="ProtNLM"/>
    </source>
</evidence>
<reference evidence="4" key="2">
    <citation type="submission" date="2025-05" db="UniProtKB">
        <authorList>
            <consortium name="EnsemblMetazoa"/>
        </authorList>
    </citation>
    <scope>IDENTIFICATION</scope>
    <source>
        <strain evidence="4">Foshan</strain>
    </source>
</reference>
<feature type="region of interest" description="Disordered" evidence="1">
    <location>
        <begin position="329"/>
        <end position="351"/>
    </location>
</feature>
<reference evidence="5" key="1">
    <citation type="journal article" date="2015" name="Proc. Natl. Acad. Sci. U.S.A.">
        <title>Genome sequence of the Asian Tiger mosquito, Aedes albopictus, reveals insights into its biology, genetics, and evolution.</title>
        <authorList>
            <person name="Chen X.G."/>
            <person name="Jiang X."/>
            <person name="Gu J."/>
            <person name="Xu M."/>
            <person name="Wu Y."/>
            <person name="Deng Y."/>
            <person name="Zhang C."/>
            <person name="Bonizzoni M."/>
            <person name="Dermauw W."/>
            <person name="Vontas J."/>
            <person name="Armbruster P."/>
            <person name="Huang X."/>
            <person name="Yang Y."/>
            <person name="Zhang H."/>
            <person name="He W."/>
            <person name="Peng H."/>
            <person name="Liu Y."/>
            <person name="Wu K."/>
            <person name="Chen J."/>
            <person name="Lirakis M."/>
            <person name="Topalis P."/>
            <person name="Van Leeuwen T."/>
            <person name="Hall A.B."/>
            <person name="Jiang X."/>
            <person name="Thorpe C."/>
            <person name="Mueller R.L."/>
            <person name="Sun C."/>
            <person name="Waterhouse R.M."/>
            <person name="Yan G."/>
            <person name="Tu Z.J."/>
            <person name="Fang X."/>
            <person name="James A.A."/>
        </authorList>
    </citation>
    <scope>NUCLEOTIDE SEQUENCE [LARGE SCALE GENOMIC DNA]</scope>
    <source>
        <strain evidence="5">Foshan</strain>
    </source>
</reference>
<evidence type="ECO:0000313" key="4">
    <source>
        <dbReference type="EnsemblMetazoa" id="AALFPA23_011439.P16218"/>
    </source>
</evidence>
<dbReference type="InterPro" id="IPR012337">
    <property type="entry name" value="RNaseH-like_sf"/>
</dbReference>
<accession>A0ABM1YR87</accession>
<dbReference type="RefSeq" id="XP_062703647.1">
    <property type="nucleotide sequence ID" value="XM_062847663.1"/>
</dbReference>
<organism evidence="4 5">
    <name type="scientific">Aedes albopictus</name>
    <name type="common">Asian tiger mosquito</name>
    <name type="synonym">Stegomyia albopicta</name>
    <dbReference type="NCBI Taxonomy" id="7160"/>
    <lineage>
        <taxon>Eukaryota</taxon>
        <taxon>Metazoa</taxon>
        <taxon>Ecdysozoa</taxon>
        <taxon>Arthropoda</taxon>
        <taxon>Hexapoda</taxon>
        <taxon>Insecta</taxon>
        <taxon>Pterygota</taxon>
        <taxon>Neoptera</taxon>
        <taxon>Endopterygota</taxon>
        <taxon>Diptera</taxon>
        <taxon>Nematocera</taxon>
        <taxon>Culicoidea</taxon>
        <taxon>Culicidae</taxon>
        <taxon>Culicinae</taxon>
        <taxon>Aedini</taxon>
        <taxon>Aedes</taxon>
        <taxon>Stegomyia</taxon>
    </lineage>
</organism>
<evidence type="ECO:0000313" key="5">
    <source>
        <dbReference type="Proteomes" id="UP000069940"/>
    </source>
</evidence>
<dbReference type="InterPro" id="IPR005312">
    <property type="entry name" value="DUF1759"/>
</dbReference>
<evidence type="ECO:0000256" key="1">
    <source>
        <dbReference type="SAM" id="MobiDB-lite"/>
    </source>
</evidence>
<dbReference type="EnsemblMetazoa" id="AALFPA23_011439.R16218">
    <property type="protein sequence ID" value="AALFPA23_011439.P16218"/>
    <property type="gene ID" value="AALFPA23_011439"/>
</dbReference>
<evidence type="ECO:0000259" key="2">
    <source>
        <dbReference type="Pfam" id="PF17921"/>
    </source>
</evidence>
<dbReference type="Pfam" id="PF03564">
    <property type="entry name" value="DUF1759"/>
    <property type="match status" value="1"/>
</dbReference>
<evidence type="ECO:0000259" key="3">
    <source>
        <dbReference type="Pfam" id="PF18701"/>
    </source>
</evidence>
<dbReference type="SUPFAM" id="SSF56672">
    <property type="entry name" value="DNA/RNA polymerases"/>
    <property type="match status" value="1"/>
</dbReference>
<dbReference type="InterPro" id="IPR043502">
    <property type="entry name" value="DNA/RNA_pol_sf"/>
</dbReference>
<dbReference type="Pfam" id="PF18701">
    <property type="entry name" value="DUF5641"/>
    <property type="match status" value="1"/>
</dbReference>
<dbReference type="PANTHER" id="PTHR47331:SF1">
    <property type="entry name" value="GAG-LIKE PROTEIN"/>
    <property type="match status" value="1"/>
</dbReference>
<dbReference type="InterPro" id="IPR008042">
    <property type="entry name" value="Retrotrans_Pao"/>
</dbReference>
<dbReference type="GeneID" id="109404959"/>
<dbReference type="CDD" id="cd01644">
    <property type="entry name" value="RT_pepA17"/>
    <property type="match status" value="1"/>
</dbReference>
<feature type="domain" description="DUF5641" evidence="3">
    <location>
        <begin position="1632"/>
        <end position="1722"/>
    </location>
</feature>
<dbReference type="Pfam" id="PF05380">
    <property type="entry name" value="Peptidase_A17"/>
    <property type="match status" value="1"/>
</dbReference>
<dbReference type="InterPro" id="IPR036397">
    <property type="entry name" value="RNaseH_sf"/>
</dbReference>
<proteinExistence type="predicted"/>
<name>A0ABM1YR87_AEDAL</name>
<dbReference type="Proteomes" id="UP000069940">
    <property type="component" value="Unassembled WGS sequence"/>
</dbReference>
<dbReference type="SUPFAM" id="SSF53098">
    <property type="entry name" value="Ribonuclease H-like"/>
    <property type="match status" value="1"/>
</dbReference>
<dbReference type="Gene3D" id="3.30.420.10">
    <property type="entry name" value="Ribonuclease H-like superfamily/Ribonuclease H"/>
    <property type="match status" value="1"/>
</dbReference>
<sequence>MDRLVRERKSLEPRLKRIADTVEKIRPEAAEEVDVQTELDALSEVWAAFCAVHKKILDISEEEEDYNDAVHRQGKFEACYISLKTRLLKLLKVVKDRDSAASQQVPQSDVIRQLADQQAEFLRIMSSNMAAGSSSSAVVHSNAAASPLSDLKLPRMNMPVFSGNYLEWQSFYDLFDSLVHQNPTLKDSQKLYFLKTNLAGEAAFLISHLKIEDANYQPALTKLKSRYDKPREIANQHIKRFLAQPTLTSPSSHGLRSLHDVSDEVIRALHAMNREDRDTWLLFILSEKVDPDTKQLWCQKMAEMDEANIDLQCFLKFVQSRSFALQSAQPVRPKSSVPFKQPSRAPPQSRGATAFVATNPPFCNVCNKPNHHLYQCGKFIHMNHDDRLAHVNRMKLCNNCLKVHPGESCKSGACRKCNLPHHTLLHPPSSSASLQPAASSSVMAPANSGSSAQSLISALDSPSCLDASSVLLATVAINVLDSQGRPHACRAVLDCASQVSFISDDFSKRLGLKTVAASMDLEGISSTPAHADKCAEIIISSRCTDYRTSVSCMVLPKITKMLPCKPANIDGWPIPGAIHLADPLFHRPGKVEVLLGMELFFQLLEPGKIALSIDDSLPTLQNTKLGWVVAGRYHESNTSIGSHVSTCLLTSTDDDLSQQVRKFWELEEYATASNHLTDEEQRCEQHFAEHTVRDEAGKFIVRLPFGLDPNQLGESRPMAEKRLLHIERKLDRNPKLKSEYHEFIREYIDLGHMSLVEDASPSNKSVYLPHHCVVKSSSTTTKCRVVFDASAKTTSGCSLNDVLMCGPVVQDSLINILIRFRLPPIVLVGDAKQMYRMVWVNELDRDFLKILWRWDKDEEIKEYRLNTVTFGTKSASYLATKCVQELLGSYRQQYPAAVEKAEKGIYVDDVLTGASSEEEARLLREQLTEMFASGGFHLRKWASNSAAVLEGVPDADLEVKIPIEENGSCTIKALGMQWQPCSDELHFSYQPTEILQPTKRNILSQIASLFDPLGLLAPIIVKAKLVMQRMWELKVAWDATPPGELTNDWLVLVQKFSLLNSFQIPRHVIDMRSWTRLYLHGYCDASDVAMGACIYIRAVDNDGNSSSHLLCAKSKLAPIGNGRTTTPRLELCAAVILARLISNVRAALSATDFYEVRAFSDSKVVLAWLAGGAARWKTFVANRVSTHLPSINWSHVGTLHNPADMISRGAFPEQLHQNTLWWHGPTWVPSETDNESSPNGNLDDIEQRQLDREQRTAAVVCFTVYENRFLDDMMARYYPNLQLLLRITARILRFGHPEFRCSPRLSPAEINFALGKYLQHTQQQHFPSELSRLQRGLTVERSSPLHQLNPFLDENGVVRVGGRLQQSDLSYDNKHPILRPRHSILTSLILLHDHQEHLHCGPQSLLAATRTRYWILRGSSAARKVCRDCVKCNRAKAPRITQQMGQLPADHLKPLSPFTITGVDYAGPVTLHCASAFLAAFTRFTSRYGVPSKMYSGNATNLRSAARTLRELYQQIDATEHSDEVNDFLTDRRVEWLFIPARSPHHGGLCEAGIKVAKGFLSKIGGNYKYTFEELSTLLAQVAACMNSRPISAISDDPADPQPLTPAHFLIGRPLDSLPEVNHLEQQISSLSRWNYVQRVAQDFRARWQSEYVLALQRLVKWQASSPNVSVGDFVLLVDDNEKPQQWPLGRIQELFPGTDGRVRVVSVKTAKGVFRRDVRKLRRCPLDSDEFVPGRHGVEIPTRNLVGGLCWDENEERYPTRSSSRKKISHLPRE</sequence>
<dbReference type="InterPro" id="IPR040676">
    <property type="entry name" value="DUF5641"/>
</dbReference>